<proteinExistence type="predicted"/>
<dbReference type="Proteomes" id="UP000078544">
    <property type="component" value="Unassembled WGS sequence"/>
</dbReference>
<protein>
    <submittedName>
        <fullName evidence="3">Uncharacterized protein</fullName>
    </submittedName>
</protein>
<feature type="region of interest" description="Disordered" evidence="2">
    <location>
        <begin position="263"/>
        <end position="341"/>
    </location>
</feature>
<gene>
    <name evidence="3" type="ORF">AAL_01803</name>
</gene>
<keyword evidence="1" id="KW-0175">Coiled coil</keyword>
<accession>A0A166UGD5</accession>
<dbReference type="PANTHER" id="PTHR38701:SF1">
    <property type="entry name" value="UP-REGULATED DURING SEPTATION PROTEIN 1 DOMAIN-CONTAINING PROTEIN"/>
    <property type="match status" value="1"/>
</dbReference>
<feature type="region of interest" description="Disordered" evidence="2">
    <location>
        <begin position="663"/>
        <end position="721"/>
    </location>
</feature>
<evidence type="ECO:0000256" key="1">
    <source>
        <dbReference type="SAM" id="Coils"/>
    </source>
</evidence>
<comment type="caution">
    <text evidence="3">The sequence shown here is derived from an EMBL/GenBank/DDBJ whole genome shotgun (WGS) entry which is preliminary data.</text>
</comment>
<dbReference type="AlphaFoldDB" id="A0A166UGD5"/>
<feature type="compositionally biased region" description="Low complexity" evidence="2">
    <location>
        <begin position="120"/>
        <end position="173"/>
    </location>
</feature>
<feature type="region of interest" description="Disordered" evidence="2">
    <location>
        <begin position="580"/>
        <end position="606"/>
    </location>
</feature>
<feature type="compositionally biased region" description="Polar residues" evidence="2">
    <location>
        <begin position="293"/>
        <end position="308"/>
    </location>
</feature>
<feature type="compositionally biased region" description="Acidic residues" evidence="2">
    <location>
        <begin position="681"/>
        <end position="712"/>
    </location>
</feature>
<feature type="compositionally biased region" description="Low complexity" evidence="2">
    <location>
        <begin position="543"/>
        <end position="557"/>
    </location>
</feature>
<feature type="region of interest" description="Disordered" evidence="2">
    <location>
        <begin position="792"/>
        <end position="838"/>
    </location>
</feature>
<feature type="compositionally biased region" description="Polar residues" evidence="2">
    <location>
        <begin position="468"/>
        <end position="482"/>
    </location>
</feature>
<feature type="region of interest" description="Disordered" evidence="2">
    <location>
        <begin position="379"/>
        <end position="400"/>
    </location>
</feature>
<feature type="compositionally biased region" description="Low complexity" evidence="2">
    <location>
        <begin position="483"/>
        <end position="499"/>
    </location>
</feature>
<feature type="compositionally biased region" description="Low complexity" evidence="2">
    <location>
        <begin position="54"/>
        <end position="65"/>
    </location>
</feature>
<evidence type="ECO:0000313" key="3">
    <source>
        <dbReference type="EMBL" id="OAA32471.1"/>
    </source>
</evidence>
<dbReference type="EMBL" id="AZGY01000002">
    <property type="protein sequence ID" value="OAA32471.1"/>
    <property type="molecule type" value="Genomic_DNA"/>
</dbReference>
<feature type="region of interest" description="Disordered" evidence="2">
    <location>
        <begin position="1"/>
        <end position="30"/>
    </location>
</feature>
<dbReference type="PANTHER" id="PTHR38701">
    <property type="entry name" value="CHROMOSOME 8, WHOLE GENOME SHOTGUN SEQUENCE"/>
    <property type="match status" value="1"/>
</dbReference>
<evidence type="ECO:0000313" key="4">
    <source>
        <dbReference type="Proteomes" id="UP000078544"/>
    </source>
</evidence>
<feature type="compositionally biased region" description="Basic and acidic residues" evidence="2">
    <location>
        <begin position="512"/>
        <end position="523"/>
    </location>
</feature>
<feature type="coiled-coil region" evidence="1">
    <location>
        <begin position="620"/>
        <end position="654"/>
    </location>
</feature>
<feature type="region of interest" description="Disordered" evidence="2">
    <location>
        <begin position="419"/>
        <end position="564"/>
    </location>
</feature>
<reference evidence="3 4" key="1">
    <citation type="journal article" date="2016" name="Genome Biol. Evol.">
        <title>Divergent and convergent evolution of fungal pathogenicity.</title>
        <authorList>
            <person name="Shang Y."/>
            <person name="Xiao G."/>
            <person name="Zheng P."/>
            <person name="Cen K."/>
            <person name="Zhan S."/>
            <person name="Wang C."/>
        </authorList>
    </citation>
    <scope>NUCLEOTIDE SEQUENCE [LARGE SCALE GENOMIC DNA]</scope>
    <source>
        <strain evidence="3 4">RCEF 2490</strain>
    </source>
</reference>
<evidence type="ECO:0000256" key="2">
    <source>
        <dbReference type="SAM" id="MobiDB-lite"/>
    </source>
</evidence>
<organism evidence="3 4">
    <name type="scientific">Moelleriella libera RCEF 2490</name>
    <dbReference type="NCBI Taxonomy" id="1081109"/>
    <lineage>
        <taxon>Eukaryota</taxon>
        <taxon>Fungi</taxon>
        <taxon>Dikarya</taxon>
        <taxon>Ascomycota</taxon>
        <taxon>Pezizomycotina</taxon>
        <taxon>Sordariomycetes</taxon>
        <taxon>Hypocreomycetidae</taxon>
        <taxon>Hypocreales</taxon>
        <taxon>Clavicipitaceae</taxon>
        <taxon>Moelleriella</taxon>
    </lineage>
</organism>
<sequence length="838" mass="88795">MRSRLDLPPNRPNPNPKVTAASSVSKGIKTSRISIVPAPTTTVRGTTATIGRLSATATATATATPTPLPRQPAARSGAGAVKASSRPPPSQWAQTPKVARTHPRPLASSEHSTDQHGNNTPAAAVAASPTTTTPTTTTTTKTTPDTSTTYSSATTSSSPAVVVPAASAPLRSSPDAHKHHVISVTVKPRSSPPSVTNMPVGDRPRHPQLSATAARAINRTPLTPKIAAKGLPVTPLARRANSSTPPSAASNDVSSPVSAFIATNITPRSGPRQIRVDSANSTPSAVKAGDQWDANTDHSNNNNITATSRAGLGIIPPPADHHPRQQPAPYGATANDSSDSSKFFYASDARSIQQTAPQRPASVPQKSAATFFYANQLPAETGRNASPPSNGVPGASSGQAQEPAHAKFFFANGSPDISPRPNLVLPGPGSTISTSSRMGSFGPAASGTKAPSVHPSQYPPQRPASPVKTMSTPVTQTLKTTATSPTSPRRPSLVSSPPVLHHRPSFASQRRVSIDVGHRETIGHKRGGSAHIAHAEPLTLSKSTASPRPSETATSSPPASPGLTHHAMSMASILQAAEDLREDEEVGDGVSQAETQSPTKSHFDDPISELVANARRERKVQDLQITNASLEAINRTLERQLRKQTLELRRYRRLSRSGALSAASSRVTSLALTEPSPGMSDVDETEDTEMTEDEDEDEDDEDDDTQSLDDSDLSSNASFRTQDVLLPDARLDARRRRDERRLQLDLSKHQELLIDSQKMNQSLKRCLDFTQALIKEGQKALEYKVRVSDVKLGGRVLTPPDEEDEEARTGDAGLVAPPWPKSSQDRDSGIELPPPEGR</sequence>
<dbReference type="OrthoDB" id="2555519at2759"/>
<keyword evidence="4" id="KW-1185">Reference proteome</keyword>
<name>A0A166UGD5_9HYPO</name>
<dbReference type="STRING" id="1081109.A0A166UGD5"/>
<feature type="region of interest" description="Disordered" evidence="2">
    <location>
        <begin position="54"/>
        <end position="206"/>
    </location>
</feature>